<reference evidence="2" key="2">
    <citation type="submission" date="2013-12" db="EMBL/GenBank/DDBJ databases">
        <authorList>
            <person name="Yu Y."/>
            <person name="Lee S."/>
            <person name="de Baynast K."/>
            <person name="Wissotski M."/>
            <person name="Liu L."/>
            <person name="Talag J."/>
            <person name="Goicoechea J."/>
            <person name="Angelova A."/>
            <person name="Jetty R."/>
            <person name="Kudrna D."/>
            <person name="Golser W."/>
            <person name="Rivera L."/>
            <person name="Zhang J."/>
            <person name="Wing R."/>
        </authorList>
    </citation>
    <scope>NUCLEOTIDE SEQUENCE</scope>
</reference>
<dbReference type="Proteomes" id="UP000032180">
    <property type="component" value="Chromosome 10"/>
</dbReference>
<proteinExistence type="predicted"/>
<dbReference type="HOGENOM" id="CLU_2870824_0_0_1"/>
<protein>
    <submittedName>
        <fullName evidence="1">Uncharacterized protein</fullName>
    </submittedName>
</protein>
<name>A0A0D9XKR7_9ORYZ</name>
<accession>A0A0D9XKR7</accession>
<keyword evidence="2" id="KW-1185">Reference proteome</keyword>
<evidence type="ECO:0000313" key="1">
    <source>
        <dbReference type="EnsemblPlants" id="LPERR10G10050.1"/>
    </source>
</evidence>
<dbReference type="Gramene" id="LPERR10G10050.1">
    <property type="protein sequence ID" value="LPERR10G10050.1"/>
    <property type="gene ID" value="LPERR10G10050"/>
</dbReference>
<reference evidence="1" key="3">
    <citation type="submission" date="2015-04" db="UniProtKB">
        <authorList>
            <consortium name="EnsemblPlants"/>
        </authorList>
    </citation>
    <scope>IDENTIFICATION</scope>
</reference>
<dbReference type="AlphaFoldDB" id="A0A0D9XKR7"/>
<organism evidence="1 2">
    <name type="scientific">Leersia perrieri</name>
    <dbReference type="NCBI Taxonomy" id="77586"/>
    <lineage>
        <taxon>Eukaryota</taxon>
        <taxon>Viridiplantae</taxon>
        <taxon>Streptophyta</taxon>
        <taxon>Embryophyta</taxon>
        <taxon>Tracheophyta</taxon>
        <taxon>Spermatophyta</taxon>
        <taxon>Magnoliopsida</taxon>
        <taxon>Liliopsida</taxon>
        <taxon>Poales</taxon>
        <taxon>Poaceae</taxon>
        <taxon>BOP clade</taxon>
        <taxon>Oryzoideae</taxon>
        <taxon>Oryzeae</taxon>
        <taxon>Oryzinae</taxon>
        <taxon>Leersia</taxon>
    </lineage>
</organism>
<evidence type="ECO:0000313" key="2">
    <source>
        <dbReference type="Proteomes" id="UP000032180"/>
    </source>
</evidence>
<dbReference type="EnsemblPlants" id="LPERR10G10050.1">
    <property type="protein sequence ID" value="LPERR10G10050.1"/>
    <property type="gene ID" value="LPERR10G10050"/>
</dbReference>
<reference evidence="1 2" key="1">
    <citation type="submission" date="2012-08" db="EMBL/GenBank/DDBJ databases">
        <title>Oryza genome evolution.</title>
        <authorList>
            <person name="Wing R.A."/>
        </authorList>
    </citation>
    <scope>NUCLEOTIDE SEQUENCE</scope>
</reference>
<sequence>MTVDPVDGRILINTGTLLGYYDPKTLMLETIYSVDILQDGDGLKYRFCPVICQESLICPIPGIL</sequence>